<sequence length="106" mass="12418">DRDVFAVGSKAHQSSQPGFKPWIILAFSSICTPTFDDLRAILFEYLIHVWFRHVKKHLRRVHVCARLEVKRVSRRGLSIFNKAELEWNLLSGKSRYNLYSNFITSP</sequence>
<protein>
    <submittedName>
        <fullName evidence="1">Uncharacterized protein</fullName>
    </submittedName>
</protein>
<name>A0A8T1MIN1_CLOSI</name>
<evidence type="ECO:0000313" key="2">
    <source>
        <dbReference type="Proteomes" id="UP000286415"/>
    </source>
</evidence>
<proteinExistence type="predicted"/>
<keyword evidence="2" id="KW-1185">Reference proteome</keyword>
<feature type="non-terminal residue" evidence="1">
    <location>
        <position position="1"/>
    </location>
</feature>
<gene>
    <name evidence="1" type="ORF">CSKR_200870</name>
</gene>
<accession>A0A8T1MIN1</accession>
<organism evidence="1 2">
    <name type="scientific">Clonorchis sinensis</name>
    <name type="common">Chinese liver fluke</name>
    <dbReference type="NCBI Taxonomy" id="79923"/>
    <lineage>
        <taxon>Eukaryota</taxon>
        <taxon>Metazoa</taxon>
        <taxon>Spiralia</taxon>
        <taxon>Lophotrochozoa</taxon>
        <taxon>Platyhelminthes</taxon>
        <taxon>Trematoda</taxon>
        <taxon>Digenea</taxon>
        <taxon>Opisthorchiida</taxon>
        <taxon>Opisthorchiata</taxon>
        <taxon>Opisthorchiidae</taxon>
        <taxon>Clonorchis</taxon>
    </lineage>
</organism>
<reference evidence="1 2" key="2">
    <citation type="journal article" date="2021" name="Genomics">
        <title>High-quality reference genome for Clonorchis sinensis.</title>
        <authorList>
            <person name="Young N.D."/>
            <person name="Stroehlein A.J."/>
            <person name="Kinkar L."/>
            <person name="Wang T."/>
            <person name="Sohn W.M."/>
            <person name="Chang B.C.H."/>
            <person name="Kaur P."/>
            <person name="Weisz D."/>
            <person name="Dudchenko O."/>
            <person name="Aiden E.L."/>
            <person name="Korhonen P.K."/>
            <person name="Gasser R.B."/>
        </authorList>
    </citation>
    <scope>NUCLEOTIDE SEQUENCE [LARGE SCALE GENOMIC DNA]</scope>
    <source>
        <strain evidence="1">Cs-k2</strain>
    </source>
</reference>
<dbReference type="EMBL" id="NIRI02000042">
    <property type="protein sequence ID" value="KAG5449003.1"/>
    <property type="molecule type" value="Genomic_DNA"/>
</dbReference>
<comment type="caution">
    <text evidence="1">The sequence shown here is derived from an EMBL/GenBank/DDBJ whole genome shotgun (WGS) entry which is preliminary data.</text>
</comment>
<dbReference type="AlphaFoldDB" id="A0A8T1MIN1"/>
<dbReference type="Proteomes" id="UP000286415">
    <property type="component" value="Unassembled WGS sequence"/>
</dbReference>
<reference evidence="1 2" key="1">
    <citation type="journal article" date="2018" name="Biotechnol. Adv.">
        <title>Improved genomic resources and new bioinformatic workflow for the carcinogenic parasite Clonorchis sinensis: Biotechnological implications.</title>
        <authorList>
            <person name="Wang D."/>
            <person name="Korhonen P.K."/>
            <person name="Gasser R.B."/>
            <person name="Young N.D."/>
        </authorList>
    </citation>
    <scope>NUCLEOTIDE SEQUENCE [LARGE SCALE GENOMIC DNA]</scope>
    <source>
        <strain evidence="1">Cs-k2</strain>
    </source>
</reference>
<evidence type="ECO:0000313" key="1">
    <source>
        <dbReference type="EMBL" id="KAG5449003.1"/>
    </source>
</evidence>